<dbReference type="CDD" id="cd09274">
    <property type="entry name" value="RNase_HI_RT_Ty3"/>
    <property type="match status" value="1"/>
</dbReference>
<evidence type="ECO:0000259" key="8">
    <source>
        <dbReference type="Pfam" id="PF17921"/>
    </source>
</evidence>
<dbReference type="Gene3D" id="3.30.70.270">
    <property type="match status" value="3"/>
</dbReference>
<dbReference type="CDD" id="cd00303">
    <property type="entry name" value="retropepsin_like"/>
    <property type="match status" value="1"/>
</dbReference>
<evidence type="ECO:0000259" key="7">
    <source>
        <dbReference type="Pfam" id="PF17917"/>
    </source>
</evidence>
<keyword evidence="6" id="KW-0695">RNA-directed DNA polymerase</keyword>
<gene>
    <name evidence="9" type="primary">OSJNBa0091C12.6</name>
</gene>
<name>Q7XWS6_ORYSJ</name>
<dbReference type="PANTHER" id="PTHR37984">
    <property type="entry name" value="PROTEIN CBG26694"/>
    <property type="match status" value="1"/>
</dbReference>
<evidence type="ECO:0000313" key="10">
    <source>
        <dbReference type="Proteomes" id="UP000000763"/>
    </source>
</evidence>
<evidence type="ECO:0000256" key="6">
    <source>
        <dbReference type="ARBA" id="ARBA00022918"/>
    </source>
</evidence>
<reference evidence="10" key="2">
    <citation type="journal article" date="2008" name="Nucleic Acids Res.">
        <title>The rice annotation project database (RAP-DB): 2008 update.</title>
        <authorList>
            <consortium name="The rice annotation project (RAP)"/>
        </authorList>
    </citation>
    <scope>GENOME REANNOTATION</scope>
    <source>
        <strain evidence="10">cv. Nipponbare</strain>
    </source>
</reference>
<dbReference type="InterPro" id="IPR043502">
    <property type="entry name" value="DNA/RNA_pol_sf"/>
</dbReference>
<keyword evidence="4" id="KW-0255">Endonuclease</keyword>
<evidence type="ECO:0000256" key="1">
    <source>
        <dbReference type="ARBA" id="ARBA00022679"/>
    </source>
</evidence>
<dbReference type="AlphaFoldDB" id="Q7XWS6"/>
<dbReference type="InterPro" id="IPR050951">
    <property type="entry name" value="Retrovirus_Pol_polyprotein"/>
</dbReference>
<protein>
    <submittedName>
        <fullName evidence="9">OSJNBa0091C12.6 protein</fullName>
    </submittedName>
</protein>
<feature type="domain" description="Integrase zinc-binding" evidence="8">
    <location>
        <begin position="743"/>
        <end position="780"/>
    </location>
</feature>
<evidence type="ECO:0000256" key="4">
    <source>
        <dbReference type="ARBA" id="ARBA00022759"/>
    </source>
</evidence>
<dbReference type="InterPro" id="IPR043128">
    <property type="entry name" value="Rev_trsase/Diguanyl_cyclase"/>
</dbReference>
<dbReference type="Proteomes" id="UP000000763">
    <property type="component" value="Chromosome 4"/>
</dbReference>
<dbReference type="GO" id="GO:0003964">
    <property type="term" value="F:RNA-directed DNA polymerase activity"/>
    <property type="evidence" value="ECO:0007669"/>
    <property type="project" value="UniProtKB-KW"/>
</dbReference>
<sequence>MSNKWLREGELLSESIQIRCPSSTIMCHIGGNSVRALYNPSVGANIMSATFAFDCLGDRSLEPTVRTFRISTNSTTEGLGIISGVPTRHNSVEVILDFHVFEIYDFDILIGHPIEKLLDVPETGVLNLKIGRIATSVPMLQSTNSLMESLPVPEPIEGVMAISPFETLESIFDESIEEFNEGEDETGETMDLPKTDLPSRAPIELKPLPSSLSYAFLNSDAESLVIISDKLSEREMARLIAILEKHSAAFGYSLQDLKGISPTLCTHRILLEPSSTPSREPQRRLNNAMREVIKKEVLKLLHTGIIYPVPYSEWVSPVQVVPKKGGMTVVENSNNELIPQRTVTGWRMCIDYRKLNKATKKDHFSLPFIDEMLERLANHSFFCFLDGYSSYHQIPIYPDDQIYGKTFNHCLENLDKVLQRCQEKDLVLNWEKYHFMVREGIVLGHQISERGVEVDRAKIEVIRQLPPPVNDMGVRSFLGHAGFYRRFIKDFSKIARPLTALLANDVPVDFDDECMKSFKILKESLISAPIIQPSDWSLLFEIMCDASDFAVGAVLGQTKDRKHHAITYASKTLTGAQLNYATTEKELLAVVFAIEKFRSYLVGAKVVVYTDHAALKYLLTKKDAKPRVIRWILLLQEFDIEIMDKKGVENYVADHLSRMQITNMQKLLINDYLRDDMRLKVIDSDPWYATIVNFMATGHVPPVENKKRLIYESRRHLWDAPYLFRVCSDGLLRICVSTDEGIMIIEKCHAAPYGGHYGAFRTHAKIWQSGFFWPSMYDDTK</sequence>
<feature type="domain" description="Reverse transcriptase RNase H-like" evidence="7">
    <location>
        <begin position="537"/>
        <end position="638"/>
    </location>
</feature>
<reference evidence="10" key="1">
    <citation type="journal article" date="2005" name="Nature">
        <title>The map-based sequence of the rice genome.</title>
        <authorList>
            <consortium name="International rice genome sequencing project (IRGSP)"/>
            <person name="Matsumoto T."/>
            <person name="Wu J."/>
            <person name="Kanamori H."/>
            <person name="Katayose Y."/>
            <person name="Fujisawa M."/>
            <person name="Namiki N."/>
            <person name="Mizuno H."/>
            <person name="Yamamoto K."/>
            <person name="Antonio B.A."/>
            <person name="Baba T."/>
            <person name="Sakata K."/>
            <person name="Nagamura Y."/>
            <person name="Aoki H."/>
            <person name="Arikawa K."/>
            <person name="Arita K."/>
            <person name="Bito T."/>
            <person name="Chiden Y."/>
            <person name="Fujitsuka N."/>
            <person name="Fukunaka R."/>
            <person name="Hamada M."/>
            <person name="Harada C."/>
            <person name="Hayashi A."/>
            <person name="Hijishita S."/>
            <person name="Honda M."/>
            <person name="Hosokawa S."/>
            <person name="Ichikawa Y."/>
            <person name="Idonuma A."/>
            <person name="Iijima M."/>
            <person name="Ikeda M."/>
            <person name="Ikeno M."/>
            <person name="Ito K."/>
            <person name="Ito S."/>
            <person name="Ito T."/>
            <person name="Ito Y."/>
            <person name="Ito Y."/>
            <person name="Iwabuchi A."/>
            <person name="Kamiya K."/>
            <person name="Karasawa W."/>
            <person name="Kurita K."/>
            <person name="Katagiri S."/>
            <person name="Kikuta A."/>
            <person name="Kobayashi H."/>
            <person name="Kobayashi N."/>
            <person name="Machita K."/>
            <person name="Maehara T."/>
            <person name="Masukawa M."/>
            <person name="Mizubayashi T."/>
            <person name="Mukai Y."/>
            <person name="Nagasaki H."/>
            <person name="Nagata Y."/>
            <person name="Naito S."/>
            <person name="Nakashima M."/>
            <person name="Nakama Y."/>
            <person name="Nakamichi Y."/>
            <person name="Nakamura M."/>
            <person name="Meguro A."/>
            <person name="Negishi M."/>
            <person name="Ohta I."/>
            <person name="Ohta T."/>
            <person name="Okamoto M."/>
            <person name="Ono N."/>
            <person name="Saji S."/>
            <person name="Sakaguchi M."/>
            <person name="Sakai K."/>
            <person name="Shibata M."/>
            <person name="Shimokawa T."/>
            <person name="Song J."/>
            <person name="Takazaki Y."/>
            <person name="Terasawa K."/>
            <person name="Tsugane M."/>
            <person name="Tsuji K."/>
            <person name="Ueda S."/>
            <person name="Waki K."/>
            <person name="Yamagata H."/>
            <person name="Yamamoto M."/>
            <person name="Yamamoto S."/>
            <person name="Yamane H."/>
            <person name="Yoshiki S."/>
            <person name="Yoshihara R."/>
            <person name="Yukawa K."/>
            <person name="Zhong H."/>
            <person name="Yano M."/>
            <person name="Yuan Q."/>
            <person name="Ouyang S."/>
            <person name="Liu J."/>
            <person name="Jones K.M."/>
            <person name="Gansberger K."/>
            <person name="Moffat K."/>
            <person name="Hill J."/>
            <person name="Bera J."/>
            <person name="Fadrosh D."/>
            <person name="Jin S."/>
            <person name="Johri S."/>
            <person name="Kim M."/>
            <person name="Overton L."/>
            <person name="Reardon M."/>
            <person name="Tsitrin T."/>
            <person name="Vuong H."/>
            <person name="Weaver B."/>
            <person name="Ciecko A."/>
            <person name="Tallon L."/>
            <person name="Jackson J."/>
            <person name="Pai G."/>
            <person name="Aken S.V."/>
            <person name="Utterback T."/>
            <person name="Reidmuller S."/>
            <person name="Feldblyum T."/>
            <person name="Hsiao J."/>
            <person name="Zismann V."/>
            <person name="Iobst S."/>
            <person name="de Vazeille A.R."/>
            <person name="Buell C.R."/>
            <person name="Ying K."/>
            <person name="Li Y."/>
            <person name="Lu T."/>
            <person name="Huang Y."/>
            <person name="Zhao Q."/>
            <person name="Feng Q."/>
            <person name="Zhang L."/>
            <person name="Zhu J."/>
            <person name="Weng Q."/>
            <person name="Mu J."/>
            <person name="Lu Y."/>
            <person name="Fan D."/>
            <person name="Liu Y."/>
            <person name="Guan J."/>
            <person name="Zhang Y."/>
            <person name="Yu S."/>
            <person name="Liu X."/>
            <person name="Zhang Y."/>
            <person name="Hong G."/>
            <person name="Han B."/>
            <person name="Choisne N."/>
            <person name="Demange N."/>
            <person name="Orjeda G."/>
            <person name="Samain S."/>
            <person name="Cattolico L."/>
            <person name="Pelletier E."/>
            <person name="Couloux A."/>
            <person name="Segurens B."/>
            <person name="Wincker P."/>
            <person name="D'Hont A."/>
            <person name="Scarpelli C."/>
            <person name="Weissenbach J."/>
            <person name="Salanoubat M."/>
            <person name="Quetier F."/>
            <person name="Yu Y."/>
            <person name="Kim H.R."/>
            <person name="Rambo T."/>
            <person name="Currie J."/>
            <person name="Collura K."/>
            <person name="Luo M."/>
            <person name="Yang T."/>
            <person name="Ammiraju J.S.S."/>
            <person name="Engler F."/>
            <person name="Soderlund C."/>
            <person name="Wing R.A."/>
            <person name="Palmer L.E."/>
            <person name="de la Bastide M."/>
            <person name="Spiegel L."/>
            <person name="Nascimento L."/>
            <person name="Zutavern T."/>
            <person name="O'Shaughnessy A."/>
            <person name="Dike S."/>
            <person name="Dedhia N."/>
            <person name="Preston R."/>
            <person name="Balija V."/>
            <person name="McCombie W.R."/>
            <person name="Chow T."/>
            <person name="Chen H."/>
            <person name="Chung M."/>
            <person name="Chen C."/>
            <person name="Shaw J."/>
            <person name="Wu H."/>
            <person name="Hsiao K."/>
            <person name="Chao Y."/>
            <person name="Chu M."/>
            <person name="Cheng C."/>
            <person name="Hour A."/>
            <person name="Lee P."/>
            <person name="Lin S."/>
            <person name="Lin Y."/>
            <person name="Liou J."/>
            <person name="Liu S."/>
            <person name="Hsing Y."/>
            <person name="Raghuvanshi S."/>
            <person name="Mohanty A."/>
            <person name="Bharti A.K."/>
            <person name="Gaur A."/>
            <person name="Gupta V."/>
            <person name="Kumar D."/>
            <person name="Ravi V."/>
            <person name="Vij S."/>
            <person name="Kapur A."/>
            <person name="Khurana P."/>
            <person name="Khurana P."/>
            <person name="Khurana J.P."/>
            <person name="Tyagi A.K."/>
            <person name="Gaikwad K."/>
            <person name="Singh A."/>
            <person name="Dalal V."/>
            <person name="Srivastava S."/>
            <person name="Dixit A."/>
            <person name="Pal A.K."/>
            <person name="Ghazi I.A."/>
            <person name="Yadav M."/>
            <person name="Pandit A."/>
            <person name="Bhargava A."/>
            <person name="Sureshbabu K."/>
            <person name="Batra K."/>
            <person name="Sharma T.R."/>
            <person name="Mohapatra T."/>
            <person name="Singh N.K."/>
            <person name="Messing J."/>
            <person name="Nelson A.B."/>
            <person name="Fuks G."/>
            <person name="Kavchok S."/>
            <person name="Keizer G."/>
            <person name="Linton E."/>
            <person name="Llaca V."/>
            <person name="Song R."/>
            <person name="Tanyolac B."/>
            <person name="Young S."/>
            <person name="Ho-Il K."/>
            <person name="Hahn J.H."/>
            <person name="Sangsakoo G."/>
            <person name="Vanavichit A."/>
            <person name="de Mattos Luiz.A.T."/>
            <person name="Zimmer P.D."/>
            <person name="Malone G."/>
            <person name="Dellagostin O."/>
            <person name="de Oliveira A.C."/>
            <person name="Bevan M."/>
            <person name="Bancroft I."/>
            <person name="Minx P."/>
            <person name="Cordum H."/>
            <person name="Wilson R."/>
            <person name="Cheng Z."/>
            <person name="Jin W."/>
            <person name="Jiang J."/>
            <person name="Leong S.A."/>
            <person name="Iwama H."/>
            <person name="Gojobori T."/>
            <person name="Itoh T."/>
            <person name="Niimura Y."/>
            <person name="Fujii Y."/>
            <person name="Habara T."/>
            <person name="Sakai H."/>
            <person name="Sato Y."/>
            <person name="Wilson G."/>
            <person name="Kumar K."/>
            <person name="McCouch S."/>
            <person name="Juretic N."/>
            <person name="Hoen D."/>
            <person name="Wright S."/>
            <person name="Bruskiewich R."/>
            <person name="Bureau T."/>
            <person name="Miyao A."/>
            <person name="Hirochika H."/>
            <person name="Nishikawa T."/>
            <person name="Kadowaki K."/>
            <person name="Sugiura M."/>
            <person name="Burr B."/>
            <person name="Sasaki T."/>
        </authorList>
    </citation>
    <scope>NUCLEOTIDE SEQUENCE [LARGE SCALE GENOMIC DNA]</scope>
    <source>
        <strain evidence="10">cv. Nipponbare</strain>
    </source>
</reference>
<dbReference type="InterPro" id="IPR041373">
    <property type="entry name" value="RT_RNaseH"/>
</dbReference>
<organism evidence="9 10">
    <name type="scientific">Oryza sativa subsp. japonica</name>
    <name type="common">Rice</name>
    <dbReference type="NCBI Taxonomy" id="39947"/>
    <lineage>
        <taxon>Eukaryota</taxon>
        <taxon>Viridiplantae</taxon>
        <taxon>Streptophyta</taxon>
        <taxon>Embryophyta</taxon>
        <taxon>Tracheophyta</taxon>
        <taxon>Spermatophyta</taxon>
        <taxon>Magnoliopsida</taxon>
        <taxon>Liliopsida</taxon>
        <taxon>Poales</taxon>
        <taxon>Poaceae</taxon>
        <taxon>BOP clade</taxon>
        <taxon>Oryzoideae</taxon>
        <taxon>Oryzeae</taxon>
        <taxon>Oryzinae</taxon>
        <taxon>Oryza</taxon>
        <taxon>Oryza sativa</taxon>
    </lineage>
</organism>
<evidence type="ECO:0000313" key="9">
    <source>
        <dbReference type="EMBL" id="CAD39928.2"/>
    </source>
</evidence>
<dbReference type="FunFam" id="3.30.70.270:FF:000020">
    <property type="entry name" value="Transposon Tf2-6 polyprotein-like Protein"/>
    <property type="match status" value="1"/>
</dbReference>
<keyword evidence="2" id="KW-0548">Nucleotidyltransferase</keyword>
<evidence type="ECO:0000256" key="5">
    <source>
        <dbReference type="ARBA" id="ARBA00022801"/>
    </source>
</evidence>
<dbReference type="Gene3D" id="1.10.340.70">
    <property type="match status" value="1"/>
</dbReference>
<dbReference type="GO" id="GO:0004519">
    <property type="term" value="F:endonuclease activity"/>
    <property type="evidence" value="ECO:0007669"/>
    <property type="project" value="UniProtKB-KW"/>
</dbReference>
<dbReference type="PANTHER" id="PTHR37984:SF5">
    <property type="entry name" value="PROTEIN NYNRIN-LIKE"/>
    <property type="match status" value="1"/>
</dbReference>
<keyword evidence="3" id="KW-0540">Nuclease</keyword>
<dbReference type="Gene3D" id="3.10.10.10">
    <property type="entry name" value="HIV Type 1 Reverse Transcriptase, subunit A, domain 1"/>
    <property type="match status" value="1"/>
</dbReference>
<keyword evidence="1" id="KW-0808">Transferase</keyword>
<dbReference type="EMBL" id="AL662989">
    <property type="protein sequence ID" value="CAD39928.2"/>
    <property type="molecule type" value="Genomic_DNA"/>
</dbReference>
<dbReference type="GO" id="GO:0016787">
    <property type="term" value="F:hydrolase activity"/>
    <property type="evidence" value="ECO:0007669"/>
    <property type="project" value="UniProtKB-KW"/>
</dbReference>
<evidence type="ECO:0000256" key="3">
    <source>
        <dbReference type="ARBA" id="ARBA00022722"/>
    </source>
</evidence>
<keyword evidence="5" id="KW-0378">Hydrolase</keyword>
<dbReference type="CDD" id="cd01647">
    <property type="entry name" value="RT_LTR"/>
    <property type="match status" value="1"/>
</dbReference>
<proteinExistence type="predicted"/>
<dbReference type="InterPro" id="IPR041588">
    <property type="entry name" value="Integrase_H2C2"/>
</dbReference>
<accession>Q7XWS6</accession>
<evidence type="ECO:0000256" key="2">
    <source>
        <dbReference type="ARBA" id="ARBA00022695"/>
    </source>
</evidence>
<dbReference type="FunFam" id="3.10.20.370:FF:000001">
    <property type="entry name" value="Retrovirus-related Pol polyprotein from transposon 17.6-like protein"/>
    <property type="match status" value="1"/>
</dbReference>
<dbReference type="Pfam" id="PF17921">
    <property type="entry name" value="Integrase_H2C2"/>
    <property type="match status" value="1"/>
</dbReference>
<dbReference type="Pfam" id="PF17917">
    <property type="entry name" value="RT_RNaseH"/>
    <property type="match status" value="1"/>
</dbReference>
<dbReference type="SUPFAM" id="SSF56672">
    <property type="entry name" value="DNA/RNA polymerases"/>
    <property type="match status" value="1"/>
</dbReference>